<proteinExistence type="predicted"/>
<evidence type="ECO:0000313" key="3">
    <source>
        <dbReference type="Proteomes" id="UP001054945"/>
    </source>
</evidence>
<evidence type="ECO:0000313" key="2">
    <source>
        <dbReference type="EMBL" id="GIY74497.1"/>
    </source>
</evidence>
<gene>
    <name evidence="2" type="ORF">CEXT_778741</name>
</gene>
<protein>
    <submittedName>
        <fullName evidence="2">Uncharacterized protein</fullName>
    </submittedName>
</protein>
<sequence>MVCQEYNNGLSRNAMLSVAYMLIAVYLNFKNDFHGLGFVNHAIHVELLSDLTYAAAIAKLKTDMEISHNFTENAPIKLVNFVGANFYNLKVFQNH</sequence>
<dbReference type="AlphaFoldDB" id="A0AAV4VVN5"/>
<evidence type="ECO:0000256" key="1">
    <source>
        <dbReference type="SAM" id="Phobius"/>
    </source>
</evidence>
<name>A0AAV4VVN5_CAEEX</name>
<keyword evidence="1" id="KW-1133">Transmembrane helix</keyword>
<dbReference type="EMBL" id="BPLR01015224">
    <property type="protein sequence ID" value="GIY74497.1"/>
    <property type="molecule type" value="Genomic_DNA"/>
</dbReference>
<comment type="caution">
    <text evidence="2">The sequence shown here is derived from an EMBL/GenBank/DDBJ whole genome shotgun (WGS) entry which is preliminary data.</text>
</comment>
<reference evidence="2 3" key="1">
    <citation type="submission" date="2021-06" db="EMBL/GenBank/DDBJ databases">
        <title>Caerostris extrusa draft genome.</title>
        <authorList>
            <person name="Kono N."/>
            <person name="Arakawa K."/>
        </authorList>
    </citation>
    <scope>NUCLEOTIDE SEQUENCE [LARGE SCALE GENOMIC DNA]</scope>
</reference>
<dbReference type="Proteomes" id="UP001054945">
    <property type="component" value="Unassembled WGS sequence"/>
</dbReference>
<keyword evidence="1" id="KW-0812">Transmembrane</keyword>
<accession>A0AAV4VVN5</accession>
<feature type="transmembrane region" description="Helical" evidence="1">
    <location>
        <begin position="12"/>
        <end position="29"/>
    </location>
</feature>
<keyword evidence="3" id="KW-1185">Reference proteome</keyword>
<organism evidence="2 3">
    <name type="scientific">Caerostris extrusa</name>
    <name type="common">Bark spider</name>
    <name type="synonym">Caerostris bankana</name>
    <dbReference type="NCBI Taxonomy" id="172846"/>
    <lineage>
        <taxon>Eukaryota</taxon>
        <taxon>Metazoa</taxon>
        <taxon>Ecdysozoa</taxon>
        <taxon>Arthropoda</taxon>
        <taxon>Chelicerata</taxon>
        <taxon>Arachnida</taxon>
        <taxon>Araneae</taxon>
        <taxon>Araneomorphae</taxon>
        <taxon>Entelegynae</taxon>
        <taxon>Araneoidea</taxon>
        <taxon>Araneidae</taxon>
        <taxon>Caerostris</taxon>
    </lineage>
</organism>
<keyword evidence="1" id="KW-0472">Membrane</keyword>